<dbReference type="KEGG" id="amob:HG15A2_02980"/>
<dbReference type="AlphaFoldDB" id="A0A517MQ87"/>
<keyword evidence="2" id="KW-1185">Reference proteome</keyword>
<evidence type="ECO:0000313" key="2">
    <source>
        <dbReference type="Proteomes" id="UP000319852"/>
    </source>
</evidence>
<dbReference type="Proteomes" id="UP000319852">
    <property type="component" value="Chromosome"/>
</dbReference>
<gene>
    <name evidence="1" type="ORF">HG15A2_02980</name>
</gene>
<dbReference type="RefSeq" id="WP_145057110.1">
    <property type="nucleotide sequence ID" value="NZ_CP036263.1"/>
</dbReference>
<organism evidence="1 2">
    <name type="scientific">Adhaeretor mobilis</name>
    <dbReference type="NCBI Taxonomy" id="1930276"/>
    <lineage>
        <taxon>Bacteria</taxon>
        <taxon>Pseudomonadati</taxon>
        <taxon>Planctomycetota</taxon>
        <taxon>Planctomycetia</taxon>
        <taxon>Pirellulales</taxon>
        <taxon>Lacipirellulaceae</taxon>
        <taxon>Adhaeretor</taxon>
    </lineage>
</organism>
<name>A0A517MQ87_9BACT</name>
<proteinExistence type="predicted"/>
<dbReference type="EMBL" id="CP036263">
    <property type="protein sequence ID" value="QDS97039.1"/>
    <property type="molecule type" value="Genomic_DNA"/>
</dbReference>
<evidence type="ECO:0000313" key="1">
    <source>
        <dbReference type="EMBL" id="QDS97039.1"/>
    </source>
</evidence>
<accession>A0A517MQ87</accession>
<sequence length="89" mass="10494">MVKLVKKSLTRDISNCYARAMTSEKKYKQLIGEQTQLIEQRKHAAKVLRDFNLMKELLAPETRIQGEVELTDRLGQLDRRLEEIDFELM</sequence>
<reference evidence="1 2" key="1">
    <citation type="submission" date="2019-02" db="EMBL/GenBank/DDBJ databases">
        <title>Deep-cultivation of Planctomycetes and their phenomic and genomic characterization uncovers novel biology.</title>
        <authorList>
            <person name="Wiegand S."/>
            <person name="Jogler M."/>
            <person name="Boedeker C."/>
            <person name="Pinto D."/>
            <person name="Vollmers J."/>
            <person name="Rivas-Marin E."/>
            <person name="Kohn T."/>
            <person name="Peeters S.H."/>
            <person name="Heuer A."/>
            <person name="Rast P."/>
            <person name="Oberbeckmann S."/>
            <person name="Bunk B."/>
            <person name="Jeske O."/>
            <person name="Meyerdierks A."/>
            <person name="Storesund J.E."/>
            <person name="Kallscheuer N."/>
            <person name="Luecker S."/>
            <person name="Lage O.M."/>
            <person name="Pohl T."/>
            <person name="Merkel B.J."/>
            <person name="Hornburger P."/>
            <person name="Mueller R.-W."/>
            <person name="Bruemmer F."/>
            <person name="Labrenz M."/>
            <person name="Spormann A.M."/>
            <person name="Op den Camp H."/>
            <person name="Overmann J."/>
            <person name="Amann R."/>
            <person name="Jetten M.S.M."/>
            <person name="Mascher T."/>
            <person name="Medema M.H."/>
            <person name="Devos D.P."/>
            <person name="Kaster A.-K."/>
            <person name="Ovreas L."/>
            <person name="Rohde M."/>
            <person name="Galperin M.Y."/>
            <person name="Jogler C."/>
        </authorList>
    </citation>
    <scope>NUCLEOTIDE SEQUENCE [LARGE SCALE GENOMIC DNA]</scope>
    <source>
        <strain evidence="1 2">HG15A2</strain>
    </source>
</reference>
<protein>
    <submittedName>
        <fullName evidence="1">Uncharacterized protein</fullName>
    </submittedName>
</protein>